<name>A0A7W8MWM1_9BACL</name>
<evidence type="ECO:0000259" key="3">
    <source>
        <dbReference type="Pfam" id="PF13649"/>
    </source>
</evidence>
<evidence type="ECO:0000256" key="2">
    <source>
        <dbReference type="ARBA" id="ARBA00022679"/>
    </source>
</evidence>
<sequence length="247" mass="28858">MTYESFAYWYDELMKDAPYDEWRAFVHKKIKQYGRADTKRLLDVGCGTGELAIRLAKDGFDVTGVDLSENMLASAQAKAEQQRINVEFFQQNMTELEGFLPFDGVIIFCDSLNYLQNETDIQQTFQRIYELLHEGGLLLFDVHSVYKMDHVFQGATFASNDESISYIWICDPLETPHTVVHELTFFVQEEDGRYERYDEWHIQRTFDVKQYEQWLTSAGFTVLEVSADFTDVPPHDTAERIFFVAKK</sequence>
<keyword evidence="1 4" id="KW-0489">Methyltransferase</keyword>
<protein>
    <submittedName>
        <fullName evidence="4">Ubiquinone/menaquinone biosynthesis C-methylase UbiE</fullName>
    </submittedName>
</protein>
<keyword evidence="4" id="KW-0830">Ubiquinone</keyword>
<dbReference type="PANTHER" id="PTHR43861">
    <property type="entry name" value="TRANS-ACONITATE 2-METHYLTRANSFERASE-RELATED"/>
    <property type="match status" value="1"/>
</dbReference>
<dbReference type="PANTHER" id="PTHR43861:SF1">
    <property type="entry name" value="TRANS-ACONITATE 2-METHYLTRANSFERASE"/>
    <property type="match status" value="1"/>
</dbReference>
<evidence type="ECO:0000256" key="1">
    <source>
        <dbReference type="ARBA" id="ARBA00022603"/>
    </source>
</evidence>
<dbReference type="EMBL" id="JACHEP010000008">
    <property type="protein sequence ID" value="MBB5324780.1"/>
    <property type="molecule type" value="Genomic_DNA"/>
</dbReference>
<keyword evidence="5" id="KW-1185">Reference proteome</keyword>
<accession>A0A7W8MWM1</accession>
<gene>
    <name evidence="4" type="ORF">HNQ34_001878</name>
</gene>
<evidence type="ECO:0000313" key="4">
    <source>
        <dbReference type="EMBL" id="MBB5324780.1"/>
    </source>
</evidence>
<dbReference type="Pfam" id="PF13649">
    <property type="entry name" value="Methyltransf_25"/>
    <property type="match status" value="1"/>
</dbReference>
<reference evidence="4 5" key="1">
    <citation type="submission" date="2020-08" db="EMBL/GenBank/DDBJ databases">
        <title>Genomic Encyclopedia of Type Strains, Phase IV (KMG-IV): sequencing the most valuable type-strain genomes for metagenomic binning, comparative biology and taxonomic classification.</title>
        <authorList>
            <person name="Goeker M."/>
        </authorList>
    </citation>
    <scope>NUCLEOTIDE SEQUENCE [LARGE SCALE GENOMIC DNA]</scope>
    <source>
        <strain evidence="4 5">DSM 16325</strain>
    </source>
</reference>
<dbReference type="GO" id="GO:0032259">
    <property type="term" value="P:methylation"/>
    <property type="evidence" value="ECO:0007669"/>
    <property type="project" value="UniProtKB-KW"/>
</dbReference>
<organism evidence="4 5">
    <name type="scientific">Anoxybacteroides tepidamans</name>
    <dbReference type="NCBI Taxonomy" id="265948"/>
    <lineage>
        <taxon>Bacteria</taxon>
        <taxon>Bacillati</taxon>
        <taxon>Bacillota</taxon>
        <taxon>Bacilli</taxon>
        <taxon>Bacillales</taxon>
        <taxon>Anoxybacillaceae</taxon>
        <taxon>Anoxybacteroides</taxon>
    </lineage>
</organism>
<keyword evidence="2" id="KW-0808">Transferase</keyword>
<dbReference type="SUPFAM" id="SSF53335">
    <property type="entry name" value="S-adenosyl-L-methionine-dependent methyltransferases"/>
    <property type="match status" value="1"/>
</dbReference>
<dbReference type="GO" id="GO:0008168">
    <property type="term" value="F:methyltransferase activity"/>
    <property type="evidence" value="ECO:0007669"/>
    <property type="project" value="UniProtKB-KW"/>
</dbReference>
<dbReference type="RefSeq" id="WP_183253803.1">
    <property type="nucleotide sequence ID" value="NZ_JACHEP010000008.1"/>
</dbReference>
<dbReference type="Gene3D" id="3.40.50.150">
    <property type="entry name" value="Vaccinia Virus protein VP39"/>
    <property type="match status" value="1"/>
</dbReference>
<dbReference type="InterPro" id="IPR029063">
    <property type="entry name" value="SAM-dependent_MTases_sf"/>
</dbReference>
<dbReference type="InterPro" id="IPR041698">
    <property type="entry name" value="Methyltransf_25"/>
</dbReference>
<dbReference type="CDD" id="cd02440">
    <property type="entry name" value="AdoMet_MTases"/>
    <property type="match status" value="1"/>
</dbReference>
<proteinExistence type="predicted"/>
<dbReference type="Proteomes" id="UP000520011">
    <property type="component" value="Unassembled WGS sequence"/>
</dbReference>
<dbReference type="Gene3D" id="2.20.25.110">
    <property type="entry name" value="S-adenosyl-L-methionine-dependent methyltransferases"/>
    <property type="match status" value="1"/>
</dbReference>
<feature type="domain" description="Methyltransferase" evidence="3">
    <location>
        <begin position="42"/>
        <end position="136"/>
    </location>
</feature>
<evidence type="ECO:0000313" key="5">
    <source>
        <dbReference type="Proteomes" id="UP000520011"/>
    </source>
</evidence>
<dbReference type="AlphaFoldDB" id="A0A7W8MWM1"/>
<comment type="caution">
    <text evidence="4">The sequence shown here is derived from an EMBL/GenBank/DDBJ whole genome shotgun (WGS) entry which is preliminary data.</text>
</comment>